<feature type="region of interest" description="Disordered" evidence="1">
    <location>
        <begin position="1"/>
        <end position="22"/>
    </location>
</feature>
<sequence>QQPLTLSSKDPHTNSSELEKAGPCTTPFLRISSLTPTAHMVCASRVDACMAGTRNQVKPSKHPLSTKRNAQCGDEGMFLYVPPVGRLEKKGSLDTPCVKEKLSHDRMKSGKTGTQISQAWYNLWDCYLFHATLRGRAWDHLKT</sequence>
<evidence type="ECO:0000313" key="2">
    <source>
        <dbReference type="EMBL" id="JAT59448.1"/>
    </source>
</evidence>
<accession>A0A1D1YXT0</accession>
<keyword evidence="2" id="KW-0808">Transferase</keyword>
<proteinExistence type="predicted"/>
<protein>
    <submittedName>
        <fullName evidence="2">Serine/threonine-protein kinase ATG1</fullName>
    </submittedName>
</protein>
<gene>
    <name evidence="2" type="primary">ATG1_20</name>
    <name evidence="2" type="ORF">g.18348</name>
</gene>
<dbReference type="EMBL" id="GDJX01008488">
    <property type="protein sequence ID" value="JAT59448.1"/>
    <property type="molecule type" value="Transcribed_RNA"/>
</dbReference>
<dbReference type="GO" id="GO:0016301">
    <property type="term" value="F:kinase activity"/>
    <property type="evidence" value="ECO:0007669"/>
    <property type="project" value="UniProtKB-KW"/>
</dbReference>
<dbReference type="AlphaFoldDB" id="A0A1D1YXT0"/>
<feature type="non-terminal residue" evidence="2">
    <location>
        <position position="1"/>
    </location>
</feature>
<keyword evidence="2" id="KW-0418">Kinase</keyword>
<evidence type="ECO:0000256" key="1">
    <source>
        <dbReference type="SAM" id="MobiDB-lite"/>
    </source>
</evidence>
<feature type="compositionally biased region" description="Basic and acidic residues" evidence="1">
    <location>
        <begin position="9"/>
        <end position="20"/>
    </location>
</feature>
<name>A0A1D1YXT0_9ARAE</name>
<reference evidence="2" key="1">
    <citation type="submission" date="2015-07" db="EMBL/GenBank/DDBJ databases">
        <title>Transcriptome Assembly of Anthurium amnicola.</title>
        <authorList>
            <person name="Suzuki J."/>
        </authorList>
    </citation>
    <scope>NUCLEOTIDE SEQUENCE</scope>
</reference>
<organism evidence="2">
    <name type="scientific">Anthurium amnicola</name>
    <dbReference type="NCBI Taxonomy" id="1678845"/>
    <lineage>
        <taxon>Eukaryota</taxon>
        <taxon>Viridiplantae</taxon>
        <taxon>Streptophyta</taxon>
        <taxon>Embryophyta</taxon>
        <taxon>Tracheophyta</taxon>
        <taxon>Spermatophyta</taxon>
        <taxon>Magnoliopsida</taxon>
        <taxon>Liliopsida</taxon>
        <taxon>Araceae</taxon>
        <taxon>Pothoideae</taxon>
        <taxon>Potheae</taxon>
        <taxon>Anthurium</taxon>
    </lineage>
</organism>